<dbReference type="InterPro" id="IPR002401">
    <property type="entry name" value="Cyt_P450_E_grp-I"/>
</dbReference>
<keyword evidence="12" id="KW-0472">Membrane</keyword>
<reference evidence="15" key="1">
    <citation type="journal article" date="2020" name="bioRxiv">
        <title>Chromosome-level reference genome of the European wasp spider Argiope bruennichi: a resource for studies on range expansion and evolutionary adaptation.</title>
        <authorList>
            <person name="Sheffer M.M."/>
            <person name="Hoppe A."/>
            <person name="Krehenwinkel H."/>
            <person name="Uhl G."/>
            <person name="Kuss A.W."/>
            <person name="Jensen L."/>
            <person name="Jensen C."/>
            <person name="Gillespie R.G."/>
            <person name="Hoff K.J."/>
            <person name="Prost S."/>
        </authorList>
    </citation>
    <scope>NUCLEOTIDE SEQUENCE</scope>
</reference>
<feature type="binding site" description="axial binding residue" evidence="13">
    <location>
        <position position="66"/>
    </location>
    <ligand>
        <name>heme</name>
        <dbReference type="ChEBI" id="CHEBI:30413"/>
    </ligand>
    <ligandPart>
        <name>Fe</name>
        <dbReference type="ChEBI" id="CHEBI:18248"/>
    </ligandPart>
</feature>
<dbReference type="InterPro" id="IPR050476">
    <property type="entry name" value="Insect_CytP450_Detox"/>
</dbReference>
<dbReference type="Proteomes" id="UP000807504">
    <property type="component" value="Unassembled WGS sequence"/>
</dbReference>
<keyword evidence="9 14" id="KW-0560">Oxidoreductase</keyword>
<keyword evidence="6 13" id="KW-0479">Metal-binding</keyword>
<dbReference type="GO" id="GO:0005789">
    <property type="term" value="C:endoplasmic reticulum membrane"/>
    <property type="evidence" value="ECO:0007669"/>
    <property type="project" value="UniProtKB-SubCell"/>
</dbReference>
<keyword evidence="11 14" id="KW-0503">Monooxygenase</keyword>
<evidence type="ECO:0000256" key="13">
    <source>
        <dbReference type="PIRSR" id="PIRSR602401-1"/>
    </source>
</evidence>
<dbReference type="GO" id="GO:0004497">
    <property type="term" value="F:monooxygenase activity"/>
    <property type="evidence" value="ECO:0007669"/>
    <property type="project" value="UniProtKB-KW"/>
</dbReference>
<evidence type="ECO:0000256" key="1">
    <source>
        <dbReference type="ARBA" id="ARBA00001971"/>
    </source>
</evidence>
<dbReference type="PRINTS" id="PR00463">
    <property type="entry name" value="EP450I"/>
</dbReference>
<dbReference type="GO" id="GO:0020037">
    <property type="term" value="F:heme binding"/>
    <property type="evidence" value="ECO:0007669"/>
    <property type="project" value="InterPro"/>
</dbReference>
<dbReference type="EMBL" id="JABXBU010001863">
    <property type="protein sequence ID" value="KAF8781366.1"/>
    <property type="molecule type" value="Genomic_DNA"/>
</dbReference>
<comment type="caution">
    <text evidence="15">The sequence shown here is derived from an EMBL/GenBank/DDBJ whole genome shotgun (WGS) entry which is preliminary data.</text>
</comment>
<comment type="similarity">
    <text evidence="4 14">Belongs to the cytochrome P450 family.</text>
</comment>
<dbReference type="InterPro" id="IPR001128">
    <property type="entry name" value="Cyt_P450"/>
</dbReference>
<evidence type="ECO:0000256" key="5">
    <source>
        <dbReference type="ARBA" id="ARBA00022617"/>
    </source>
</evidence>
<proteinExistence type="inferred from homology"/>
<sequence>MQRRSRSRITNNPRKLWSIFQTGTCTTFPDLWPDPWKFDPDRFPPENRASLNNMAYMPFGIGRRTCIGARFAQLEAKLALFRLVQKFKFQMCEKTDDPFTLTCPNFHYQFYKRNLYESCTKRR</sequence>
<dbReference type="PANTHER" id="PTHR24292">
    <property type="entry name" value="CYTOCHROME P450"/>
    <property type="match status" value="1"/>
</dbReference>
<accession>A0A8T0ESV8</accession>
<keyword evidence="10 13" id="KW-0408">Iron</keyword>
<evidence type="ECO:0000256" key="3">
    <source>
        <dbReference type="ARBA" id="ARBA00004406"/>
    </source>
</evidence>
<dbReference type="AlphaFoldDB" id="A0A8T0ESV8"/>
<comment type="subcellular location">
    <subcellularLocation>
        <location evidence="3">Endoplasmic reticulum membrane</location>
        <topology evidence="3">Peripheral membrane protein</topology>
    </subcellularLocation>
    <subcellularLocation>
        <location evidence="2">Microsome membrane</location>
        <topology evidence="2">Peripheral membrane protein</topology>
    </subcellularLocation>
</comment>
<organism evidence="15 16">
    <name type="scientific">Argiope bruennichi</name>
    <name type="common">Wasp spider</name>
    <name type="synonym">Aranea bruennichi</name>
    <dbReference type="NCBI Taxonomy" id="94029"/>
    <lineage>
        <taxon>Eukaryota</taxon>
        <taxon>Metazoa</taxon>
        <taxon>Ecdysozoa</taxon>
        <taxon>Arthropoda</taxon>
        <taxon>Chelicerata</taxon>
        <taxon>Arachnida</taxon>
        <taxon>Araneae</taxon>
        <taxon>Araneomorphae</taxon>
        <taxon>Entelegynae</taxon>
        <taxon>Araneoidea</taxon>
        <taxon>Araneidae</taxon>
        <taxon>Argiope</taxon>
    </lineage>
</organism>
<gene>
    <name evidence="15" type="ORF">HNY73_011768</name>
</gene>
<dbReference type="Gene3D" id="1.10.630.10">
    <property type="entry name" value="Cytochrome P450"/>
    <property type="match status" value="1"/>
</dbReference>
<reference evidence="15" key="2">
    <citation type="submission" date="2020-06" db="EMBL/GenBank/DDBJ databases">
        <authorList>
            <person name="Sheffer M."/>
        </authorList>
    </citation>
    <scope>NUCLEOTIDE SEQUENCE</scope>
</reference>
<keyword evidence="8" id="KW-0492">Microsome</keyword>
<evidence type="ECO:0000313" key="15">
    <source>
        <dbReference type="EMBL" id="KAF8781366.1"/>
    </source>
</evidence>
<dbReference type="SUPFAM" id="SSF48264">
    <property type="entry name" value="Cytochrome P450"/>
    <property type="match status" value="1"/>
</dbReference>
<dbReference type="PROSITE" id="PS00086">
    <property type="entry name" value="CYTOCHROME_P450"/>
    <property type="match status" value="1"/>
</dbReference>
<dbReference type="GO" id="GO:0005506">
    <property type="term" value="F:iron ion binding"/>
    <property type="evidence" value="ECO:0007669"/>
    <property type="project" value="InterPro"/>
</dbReference>
<evidence type="ECO:0000256" key="9">
    <source>
        <dbReference type="ARBA" id="ARBA00023002"/>
    </source>
</evidence>
<evidence type="ECO:0000256" key="4">
    <source>
        <dbReference type="ARBA" id="ARBA00010617"/>
    </source>
</evidence>
<keyword evidence="16" id="KW-1185">Reference proteome</keyword>
<comment type="cofactor">
    <cofactor evidence="1 13">
        <name>heme</name>
        <dbReference type="ChEBI" id="CHEBI:30413"/>
    </cofactor>
</comment>
<evidence type="ECO:0000256" key="8">
    <source>
        <dbReference type="ARBA" id="ARBA00022848"/>
    </source>
</evidence>
<dbReference type="GO" id="GO:0016705">
    <property type="term" value="F:oxidoreductase activity, acting on paired donors, with incorporation or reduction of molecular oxygen"/>
    <property type="evidence" value="ECO:0007669"/>
    <property type="project" value="InterPro"/>
</dbReference>
<keyword evidence="7" id="KW-0256">Endoplasmic reticulum</keyword>
<protein>
    <submittedName>
        <fullName evidence="15">Putative cytochrome P450 6a14 like protein</fullName>
    </submittedName>
</protein>
<evidence type="ECO:0000256" key="7">
    <source>
        <dbReference type="ARBA" id="ARBA00022824"/>
    </source>
</evidence>
<evidence type="ECO:0000256" key="12">
    <source>
        <dbReference type="ARBA" id="ARBA00023136"/>
    </source>
</evidence>
<evidence type="ECO:0000256" key="10">
    <source>
        <dbReference type="ARBA" id="ARBA00023004"/>
    </source>
</evidence>
<keyword evidence="5 13" id="KW-0349">Heme</keyword>
<dbReference type="InterPro" id="IPR036396">
    <property type="entry name" value="Cyt_P450_sf"/>
</dbReference>
<evidence type="ECO:0000256" key="2">
    <source>
        <dbReference type="ARBA" id="ARBA00004174"/>
    </source>
</evidence>
<name>A0A8T0ESV8_ARGBR</name>
<dbReference type="Pfam" id="PF00067">
    <property type="entry name" value="p450"/>
    <property type="match status" value="1"/>
</dbReference>
<evidence type="ECO:0000256" key="6">
    <source>
        <dbReference type="ARBA" id="ARBA00022723"/>
    </source>
</evidence>
<dbReference type="InterPro" id="IPR017972">
    <property type="entry name" value="Cyt_P450_CS"/>
</dbReference>
<evidence type="ECO:0000256" key="14">
    <source>
        <dbReference type="RuleBase" id="RU000461"/>
    </source>
</evidence>
<evidence type="ECO:0000313" key="16">
    <source>
        <dbReference type="Proteomes" id="UP000807504"/>
    </source>
</evidence>
<evidence type="ECO:0000256" key="11">
    <source>
        <dbReference type="ARBA" id="ARBA00023033"/>
    </source>
</evidence>
<dbReference type="PANTHER" id="PTHR24292:SF102">
    <property type="entry name" value="CYTOCHROME P450 FAMILY-RELATED"/>
    <property type="match status" value="1"/>
</dbReference>